<protein>
    <recommendedName>
        <fullName evidence="5">Transcriptional regulator</fullName>
    </recommendedName>
</protein>
<evidence type="ECO:0000313" key="2">
    <source>
        <dbReference type="EMBL" id="KGA31007.1"/>
    </source>
</evidence>
<dbReference type="Proteomes" id="UP000029436">
    <property type="component" value="Unassembled WGS sequence"/>
</dbReference>
<comment type="caution">
    <text evidence="1">The sequence shown here is derived from an EMBL/GenBank/DDBJ whole genome shotgun (WGS) entry which is preliminary data.</text>
</comment>
<evidence type="ECO:0000313" key="1">
    <source>
        <dbReference type="EMBL" id="KFX08371.1"/>
    </source>
</evidence>
<accession>A0AAW3EJE1</accession>
<dbReference type="AlphaFoldDB" id="A0AAW3EJE1"/>
<reference evidence="3 4" key="1">
    <citation type="submission" date="2014-08" db="EMBL/GenBank/DDBJ databases">
        <title>Genome sequences of NCPPB Pectobacterium isolates.</title>
        <authorList>
            <person name="Glover R.H."/>
            <person name="Sapp M."/>
            <person name="Elphinstone J."/>
        </authorList>
    </citation>
    <scope>NUCLEOTIDE SEQUENCE [LARGE SCALE GENOMIC DNA]</scope>
    <source>
        <strain evidence="1 3">NCPPB 3701</strain>
        <strain evidence="2 4">NCPPB3702</strain>
    </source>
</reference>
<evidence type="ECO:0000313" key="4">
    <source>
        <dbReference type="Proteomes" id="UP000029436"/>
    </source>
</evidence>
<gene>
    <name evidence="1" type="ORF">JV38_10795</name>
    <name evidence="2" type="ORF">KU73_03640</name>
</gene>
<dbReference type="Proteomes" id="UP000029257">
    <property type="component" value="Unassembled WGS sequence"/>
</dbReference>
<organism evidence="1 3">
    <name type="scientific">Pectobacterium wasabiae</name>
    <dbReference type="NCBI Taxonomy" id="55208"/>
    <lineage>
        <taxon>Bacteria</taxon>
        <taxon>Pseudomonadati</taxon>
        <taxon>Pseudomonadota</taxon>
        <taxon>Gammaproteobacteria</taxon>
        <taxon>Enterobacterales</taxon>
        <taxon>Pectobacteriaceae</taxon>
        <taxon>Pectobacterium</taxon>
    </lineage>
</organism>
<evidence type="ECO:0000313" key="3">
    <source>
        <dbReference type="Proteomes" id="UP000029257"/>
    </source>
</evidence>
<sequence length="82" mass="9173">MRWRNALFVITRERKYRLIDSHKKFPREIFNVASATARKGGCQGWHAIKKRGERFSTSLATAPKGGGQGWLAIKNASTQAGV</sequence>
<name>A0AAW3EJE1_9GAMM</name>
<evidence type="ECO:0008006" key="5">
    <source>
        <dbReference type="Google" id="ProtNLM"/>
    </source>
</evidence>
<proteinExistence type="predicted"/>
<dbReference type="EMBL" id="JQOH01000001">
    <property type="protein sequence ID" value="KGA31007.1"/>
    <property type="molecule type" value="Genomic_DNA"/>
</dbReference>
<keyword evidence="4" id="KW-1185">Reference proteome</keyword>
<dbReference type="EMBL" id="JQHP01000004">
    <property type="protein sequence ID" value="KFX08371.1"/>
    <property type="molecule type" value="Genomic_DNA"/>
</dbReference>